<evidence type="ECO:0000313" key="8">
    <source>
        <dbReference type="EMBL" id="JAG38789.1"/>
    </source>
</evidence>
<dbReference type="Pfam" id="PF09454">
    <property type="entry name" value="Vps23_core"/>
    <property type="match status" value="1"/>
</dbReference>
<dbReference type="GO" id="GO:0043130">
    <property type="term" value="F:ubiquitin binding"/>
    <property type="evidence" value="ECO:0007669"/>
    <property type="project" value="TreeGrafter"/>
</dbReference>
<comment type="subcellular location">
    <subcellularLocation>
        <location evidence="1">Endosome</location>
    </subcellularLocation>
</comment>
<evidence type="ECO:0000256" key="1">
    <source>
        <dbReference type="ARBA" id="ARBA00004177"/>
    </source>
</evidence>
<evidence type="ECO:0000256" key="3">
    <source>
        <dbReference type="ARBA" id="ARBA00022753"/>
    </source>
</evidence>
<dbReference type="EMBL" id="GDHC01001551">
    <property type="protein sequence ID" value="JAQ17078.1"/>
    <property type="molecule type" value="Transcribed_RNA"/>
</dbReference>
<dbReference type="GO" id="GO:0000813">
    <property type="term" value="C:ESCRT I complex"/>
    <property type="evidence" value="ECO:0007669"/>
    <property type="project" value="TreeGrafter"/>
</dbReference>
<feature type="compositionally biased region" description="Polar residues" evidence="6">
    <location>
        <begin position="37"/>
        <end position="50"/>
    </location>
</feature>
<reference evidence="9" key="3">
    <citation type="journal article" date="2016" name="Gigascience">
        <title>De novo construction of an expanded transcriptome assembly for the western tarnished plant bug, Lygus hesperus.</title>
        <authorList>
            <person name="Tassone E.E."/>
            <person name="Geib S.M."/>
            <person name="Hall B."/>
            <person name="Fabrick J.A."/>
            <person name="Brent C.S."/>
            <person name="Hull J.J."/>
        </authorList>
    </citation>
    <scope>NUCLEOTIDE SEQUENCE</scope>
</reference>
<evidence type="ECO:0000313" key="9">
    <source>
        <dbReference type="EMBL" id="JAQ17078.1"/>
    </source>
</evidence>
<evidence type="ECO:0000256" key="5">
    <source>
        <dbReference type="PROSITE-ProRule" id="PRU00644"/>
    </source>
</evidence>
<evidence type="ECO:0000256" key="4">
    <source>
        <dbReference type="ARBA" id="ARBA00022927"/>
    </source>
</evidence>
<dbReference type="InterPro" id="IPR017916">
    <property type="entry name" value="SB_dom"/>
</dbReference>
<sequence>MSQVTASQVAPSPSSKNVYSRGPQPSPKLSPGYPQQPMVNQQPQRLQQHLNEQAQPVATPPNDDQYLKQQLIDTTLTKYAYVMQNTCKPMIDRINDSQKLLHHLSVVYQECVIERDELHAAARELHTAHHQLAIQNAKLTSWLECNERRDFSLEDCIEFDHPLANQLLRCVTEDMAIEDTVKEYTRLVALKLVPVQNFVRDSRMLLCQQFMSRALAVKIQNLISQDG</sequence>
<protein>
    <submittedName>
        <fullName evidence="8">Protein ELC</fullName>
    </submittedName>
</protein>
<dbReference type="PANTHER" id="PTHR23306">
    <property type="entry name" value="TUMOR SUSCEPTIBILITY GENE 101 PROTEIN-RELATED"/>
    <property type="match status" value="1"/>
</dbReference>
<evidence type="ECO:0000259" key="7">
    <source>
        <dbReference type="PROSITE" id="PS51312"/>
    </source>
</evidence>
<evidence type="ECO:0000256" key="6">
    <source>
        <dbReference type="SAM" id="MobiDB-lite"/>
    </source>
</evidence>
<dbReference type="EMBL" id="GBHO01004815">
    <property type="protein sequence ID" value="JAG38789.1"/>
    <property type="molecule type" value="Transcribed_RNA"/>
</dbReference>
<proteinExistence type="predicted"/>
<organism evidence="8">
    <name type="scientific">Lygus hesperus</name>
    <name type="common">Western plant bug</name>
    <dbReference type="NCBI Taxonomy" id="30085"/>
    <lineage>
        <taxon>Eukaryota</taxon>
        <taxon>Metazoa</taxon>
        <taxon>Ecdysozoa</taxon>
        <taxon>Arthropoda</taxon>
        <taxon>Hexapoda</taxon>
        <taxon>Insecta</taxon>
        <taxon>Pterygota</taxon>
        <taxon>Neoptera</taxon>
        <taxon>Paraneoptera</taxon>
        <taxon>Hemiptera</taxon>
        <taxon>Heteroptera</taxon>
        <taxon>Panheteroptera</taxon>
        <taxon>Cimicomorpha</taxon>
        <taxon>Miridae</taxon>
        <taxon>Mirini</taxon>
        <taxon>Lygus</taxon>
    </lineage>
</organism>
<dbReference type="GO" id="GO:0015031">
    <property type="term" value="P:protein transport"/>
    <property type="evidence" value="ECO:0007669"/>
    <property type="project" value="UniProtKB-UniRule"/>
</dbReference>
<dbReference type="PANTHER" id="PTHR23306:SF3">
    <property type="entry name" value="TUMOR SUPPRESSOR PROTEIN 101"/>
    <property type="match status" value="1"/>
</dbReference>
<reference evidence="8" key="2">
    <citation type="submission" date="2014-07" db="EMBL/GenBank/DDBJ databases">
        <authorList>
            <person name="Hull J."/>
        </authorList>
    </citation>
    <scope>NUCLEOTIDE SEQUENCE</scope>
</reference>
<dbReference type="SUPFAM" id="SSF140111">
    <property type="entry name" value="Endosomal sorting complex assembly domain"/>
    <property type="match status" value="1"/>
</dbReference>
<feature type="domain" description="SB" evidence="7">
    <location>
        <begin position="161"/>
        <end position="227"/>
    </location>
</feature>
<evidence type="ECO:0000256" key="2">
    <source>
        <dbReference type="ARBA" id="ARBA00022448"/>
    </source>
</evidence>
<name>A0A0A9Z2S6_LYGHE</name>
<keyword evidence="4 5" id="KW-0653">Protein transport</keyword>
<dbReference type="AlphaFoldDB" id="A0A0A9Z2S6"/>
<dbReference type="Gene3D" id="6.10.140.820">
    <property type="match status" value="1"/>
</dbReference>
<feature type="region of interest" description="Disordered" evidence="6">
    <location>
        <begin position="1"/>
        <end position="50"/>
    </location>
</feature>
<keyword evidence="3" id="KW-0967">Endosome</keyword>
<dbReference type="PROSITE" id="PS51312">
    <property type="entry name" value="SB"/>
    <property type="match status" value="1"/>
</dbReference>
<gene>
    <name evidence="8" type="primary">ELC</name>
    <name evidence="8" type="ORF">CM83_7686</name>
    <name evidence="9" type="ORF">g.5</name>
</gene>
<keyword evidence="2 5" id="KW-0813">Transport</keyword>
<dbReference type="InterPro" id="IPR037202">
    <property type="entry name" value="ESCRT_assembly_dom"/>
</dbReference>
<reference evidence="8" key="1">
    <citation type="journal article" date="2014" name="PLoS ONE">
        <title>Transcriptome-Based Identification of ABC Transporters in the Western Tarnished Plant Bug Lygus hesperus.</title>
        <authorList>
            <person name="Hull J.J."/>
            <person name="Chaney K."/>
            <person name="Geib S.M."/>
            <person name="Fabrick J.A."/>
            <person name="Brent C.S."/>
            <person name="Walsh D."/>
            <person name="Lavine L.C."/>
        </authorList>
    </citation>
    <scope>NUCLEOTIDE SEQUENCE</scope>
</reference>
<dbReference type="GO" id="GO:0008333">
    <property type="term" value="P:endosome to lysosome transport"/>
    <property type="evidence" value="ECO:0007669"/>
    <property type="project" value="TreeGrafter"/>
</dbReference>
<feature type="compositionally biased region" description="Polar residues" evidence="6">
    <location>
        <begin position="1"/>
        <end position="18"/>
    </location>
</feature>
<dbReference type="InterPro" id="IPR052070">
    <property type="entry name" value="ESCRT-I_UEV_domain"/>
</dbReference>
<accession>A0A0A9Z2S6</accession>